<reference evidence="2" key="2">
    <citation type="submission" date="2021-02" db="EMBL/GenBank/DDBJ databases">
        <authorList>
            <person name="Kimball J.A."/>
            <person name="Haas M.W."/>
            <person name="Macchietto M."/>
            <person name="Kono T."/>
            <person name="Duquette J."/>
            <person name="Shao M."/>
        </authorList>
    </citation>
    <scope>NUCLEOTIDE SEQUENCE</scope>
    <source>
        <tissue evidence="2">Fresh leaf tissue</tissue>
    </source>
</reference>
<sequence length="216" mass="23555">MQRIAAFAYSSGDGKNGELPFTGDILVATYSALRFGCCVHGVERERRQDDGGARPHVDDDAPSLRRHGGQDGARDPRRCLHVHPQLAPPPRDPARDLVEIGRAGVCHAGVVDEHADVDSLDCHLQCRNAAGHLRVVPGEVEHHRPNLAGRRGLPDLVADAGQLPRVPPHEDDVESLARQLDCSSANERPMPSLAPVTTAHAPYRRKSSFPGRRNER</sequence>
<dbReference type="AlphaFoldDB" id="A0A8J6BQI7"/>
<organism evidence="2 3">
    <name type="scientific">Zizania palustris</name>
    <name type="common">Northern wild rice</name>
    <dbReference type="NCBI Taxonomy" id="103762"/>
    <lineage>
        <taxon>Eukaryota</taxon>
        <taxon>Viridiplantae</taxon>
        <taxon>Streptophyta</taxon>
        <taxon>Embryophyta</taxon>
        <taxon>Tracheophyta</taxon>
        <taxon>Spermatophyta</taxon>
        <taxon>Magnoliopsida</taxon>
        <taxon>Liliopsida</taxon>
        <taxon>Poales</taxon>
        <taxon>Poaceae</taxon>
        <taxon>BOP clade</taxon>
        <taxon>Oryzoideae</taxon>
        <taxon>Oryzeae</taxon>
        <taxon>Zizaniinae</taxon>
        <taxon>Zizania</taxon>
    </lineage>
</organism>
<feature type="region of interest" description="Disordered" evidence="1">
    <location>
        <begin position="46"/>
        <end position="92"/>
    </location>
</feature>
<evidence type="ECO:0000313" key="3">
    <source>
        <dbReference type="Proteomes" id="UP000729402"/>
    </source>
</evidence>
<feature type="region of interest" description="Disordered" evidence="1">
    <location>
        <begin position="182"/>
        <end position="216"/>
    </location>
</feature>
<proteinExistence type="predicted"/>
<evidence type="ECO:0000313" key="2">
    <source>
        <dbReference type="EMBL" id="KAG8089755.1"/>
    </source>
</evidence>
<protein>
    <submittedName>
        <fullName evidence="2">Uncharacterized protein</fullName>
    </submittedName>
</protein>
<keyword evidence="3" id="KW-1185">Reference proteome</keyword>
<accession>A0A8J6BQI7</accession>
<comment type="caution">
    <text evidence="2">The sequence shown here is derived from an EMBL/GenBank/DDBJ whole genome shotgun (WGS) entry which is preliminary data.</text>
</comment>
<evidence type="ECO:0000256" key="1">
    <source>
        <dbReference type="SAM" id="MobiDB-lite"/>
    </source>
</evidence>
<dbReference type="Proteomes" id="UP000729402">
    <property type="component" value="Unassembled WGS sequence"/>
</dbReference>
<dbReference type="EMBL" id="JAAALK010000081">
    <property type="protein sequence ID" value="KAG8089755.1"/>
    <property type="molecule type" value="Genomic_DNA"/>
</dbReference>
<feature type="compositionally biased region" description="Basic and acidic residues" evidence="1">
    <location>
        <begin position="46"/>
        <end position="78"/>
    </location>
</feature>
<reference evidence="2" key="1">
    <citation type="journal article" date="2021" name="bioRxiv">
        <title>Whole Genome Assembly and Annotation of Northern Wild Rice, Zizania palustris L., Supports a Whole Genome Duplication in the Zizania Genus.</title>
        <authorList>
            <person name="Haas M."/>
            <person name="Kono T."/>
            <person name="Macchietto M."/>
            <person name="Millas R."/>
            <person name="McGilp L."/>
            <person name="Shao M."/>
            <person name="Duquette J."/>
            <person name="Hirsch C.N."/>
            <person name="Kimball J."/>
        </authorList>
    </citation>
    <scope>NUCLEOTIDE SEQUENCE</scope>
    <source>
        <tissue evidence="2">Fresh leaf tissue</tissue>
    </source>
</reference>
<name>A0A8J6BQI7_ZIZPA</name>
<gene>
    <name evidence="2" type="ORF">GUJ93_ZPchr0011g28077</name>
</gene>